<dbReference type="PANTHER" id="PTHR43877:SF1">
    <property type="entry name" value="ACETYLTRANSFERASE"/>
    <property type="match status" value="1"/>
</dbReference>
<evidence type="ECO:0000256" key="2">
    <source>
        <dbReference type="ARBA" id="ARBA00023315"/>
    </source>
</evidence>
<dbReference type="EMBL" id="JAGJCF010000007">
    <property type="protein sequence ID" value="MBP0616444.1"/>
    <property type="molecule type" value="Genomic_DNA"/>
</dbReference>
<dbReference type="RefSeq" id="WP_209594930.1">
    <property type="nucleotide sequence ID" value="NZ_JAGJCF010000007.1"/>
</dbReference>
<dbReference type="Proteomes" id="UP000678276">
    <property type="component" value="Unassembled WGS sequence"/>
</dbReference>
<name>A0ABS4BKB2_9HYPH</name>
<dbReference type="GO" id="GO:0016746">
    <property type="term" value="F:acyltransferase activity"/>
    <property type="evidence" value="ECO:0007669"/>
    <property type="project" value="UniProtKB-KW"/>
</dbReference>
<keyword evidence="1 4" id="KW-0808">Transferase</keyword>
<dbReference type="PANTHER" id="PTHR43877">
    <property type="entry name" value="AMINOALKYLPHOSPHONATE N-ACETYLTRANSFERASE-RELATED-RELATED"/>
    <property type="match status" value="1"/>
</dbReference>
<sequence>MPEAASARLVRAARESDLEGLNALMNLPNYRRGTLRLPHESLAATKNRLFGVSSDFTLLVAEEAGALVGTASLNRLAGRRSHVGQLGMGVHDDHLRRGVGTALLSELVSLSDEWLGLVRLELDVMADNAPAIALYEKHGFALEGRLRASALREGVLVDTLMMARIRPAPQSAD</sequence>
<dbReference type="PROSITE" id="PS51186">
    <property type="entry name" value="GNAT"/>
    <property type="match status" value="1"/>
</dbReference>
<protein>
    <submittedName>
        <fullName evidence="4">GNAT family N-acetyltransferase</fullName>
        <ecNumber evidence="4">2.3.1.-</ecNumber>
    </submittedName>
</protein>
<comment type="caution">
    <text evidence="4">The sequence shown here is derived from an EMBL/GenBank/DDBJ whole genome shotgun (WGS) entry which is preliminary data.</text>
</comment>
<dbReference type="SUPFAM" id="SSF55729">
    <property type="entry name" value="Acyl-CoA N-acyltransferases (Nat)"/>
    <property type="match status" value="1"/>
</dbReference>
<accession>A0ABS4BKB2</accession>
<keyword evidence="5" id="KW-1185">Reference proteome</keyword>
<dbReference type="InterPro" id="IPR050832">
    <property type="entry name" value="Bact_Acetyltransf"/>
</dbReference>
<dbReference type="CDD" id="cd04301">
    <property type="entry name" value="NAT_SF"/>
    <property type="match status" value="1"/>
</dbReference>
<dbReference type="Gene3D" id="3.40.630.30">
    <property type="match status" value="1"/>
</dbReference>
<dbReference type="InterPro" id="IPR016181">
    <property type="entry name" value="Acyl_CoA_acyltransferase"/>
</dbReference>
<gene>
    <name evidence="4" type="ORF">J6595_12715</name>
</gene>
<dbReference type="InterPro" id="IPR000182">
    <property type="entry name" value="GNAT_dom"/>
</dbReference>
<evidence type="ECO:0000313" key="4">
    <source>
        <dbReference type="EMBL" id="MBP0616444.1"/>
    </source>
</evidence>
<evidence type="ECO:0000313" key="5">
    <source>
        <dbReference type="Proteomes" id="UP000678276"/>
    </source>
</evidence>
<feature type="domain" description="N-acetyltransferase" evidence="3">
    <location>
        <begin position="8"/>
        <end position="167"/>
    </location>
</feature>
<organism evidence="4 5">
    <name type="scientific">Jiella mangrovi</name>
    <dbReference type="NCBI Taxonomy" id="2821407"/>
    <lineage>
        <taxon>Bacteria</taxon>
        <taxon>Pseudomonadati</taxon>
        <taxon>Pseudomonadota</taxon>
        <taxon>Alphaproteobacteria</taxon>
        <taxon>Hyphomicrobiales</taxon>
        <taxon>Aurantimonadaceae</taxon>
        <taxon>Jiella</taxon>
    </lineage>
</organism>
<reference evidence="4 5" key="1">
    <citation type="submission" date="2021-04" db="EMBL/GenBank/DDBJ databases">
        <title>Whole genome sequence of Jiella sp. KSK16Y-1.</title>
        <authorList>
            <person name="Tuo L."/>
        </authorList>
    </citation>
    <scope>NUCLEOTIDE SEQUENCE [LARGE SCALE GENOMIC DNA]</scope>
    <source>
        <strain evidence="4 5">KSK16Y-1</strain>
    </source>
</reference>
<evidence type="ECO:0000259" key="3">
    <source>
        <dbReference type="PROSITE" id="PS51186"/>
    </source>
</evidence>
<dbReference type="Pfam" id="PF00583">
    <property type="entry name" value="Acetyltransf_1"/>
    <property type="match status" value="1"/>
</dbReference>
<keyword evidence="2 4" id="KW-0012">Acyltransferase</keyword>
<dbReference type="EC" id="2.3.1.-" evidence="4"/>
<proteinExistence type="predicted"/>
<evidence type="ECO:0000256" key="1">
    <source>
        <dbReference type="ARBA" id="ARBA00022679"/>
    </source>
</evidence>